<sequence>MPVKYRLLTDSKIEATAKAGTFAYECTKHDYGCANDDTRITGRKHVSLSLKEDGDYPFFTHAEDDLEVIKE</sequence>
<reference evidence="1" key="1">
    <citation type="submission" date="2019-04" db="EMBL/GenBank/DDBJ databases">
        <authorList>
            <person name="Assadpour T."/>
            <person name="Ahmed J."/>
            <person name="Anderson S."/>
            <person name="Espinosa K."/>
            <person name="Gadsden T."/>
            <person name="Graham A."/>
            <person name="Hajjar W."/>
            <person name="Howard T."/>
            <person name="Lacafta O."/>
            <person name="Matney K."/>
            <person name="Matsen K."/>
            <person name="Osu J."/>
            <person name="Rupe E."/>
            <person name="Sang H."/>
            <person name="Wadi S."/>
            <person name="McNeal J."/>
            <person name="Temple L."/>
        </authorList>
    </citation>
    <scope>NUCLEOTIDE SEQUENCE [LARGE SCALE GENOMIC DNA]</scope>
</reference>
<organism evidence="1 2">
    <name type="scientific">Pseudomonas phage Zuri</name>
    <dbReference type="NCBI Taxonomy" id="2604899"/>
    <lineage>
        <taxon>Viruses</taxon>
        <taxon>Duplodnaviria</taxon>
        <taxon>Heunggongvirae</taxon>
        <taxon>Uroviricota</taxon>
        <taxon>Caudoviricetes</taxon>
        <taxon>Schitoviridae</taxon>
        <taxon>Zurivirus</taxon>
        <taxon>Zurivirus zuri</taxon>
    </lineage>
</organism>
<evidence type="ECO:0000313" key="1">
    <source>
        <dbReference type="EMBL" id="QEM41151.1"/>
    </source>
</evidence>
<dbReference type="Proteomes" id="UP000322075">
    <property type="component" value="Segment"/>
</dbReference>
<gene>
    <name evidence="1" type="ORF">Zuri_54</name>
</gene>
<dbReference type="EMBL" id="MK863032">
    <property type="protein sequence ID" value="QEM41151.1"/>
    <property type="molecule type" value="Genomic_DNA"/>
</dbReference>
<evidence type="ECO:0000313" key="2">
    <source>
        <dbReference type="Proteomes" id="UP000322075"/>
    </source>
</evidence>
<accession>A0A5C1K515</accession>
<keyword evidence="2" id="KW-1185">Reference proteome</keyword>
<protein>
    <submittedName>
        <fullName evidence="1">Thymidylate synthase</fullName>
    </submittedName>
</protein>
<name>A0A5C1K515_9CAUD</name>
<proteinExistence type="predicted"/>